<keyword evidence="1" id="KW-0732">Signal</keyword>
<dbReference type="OrthoDB" id="10422909at2759"/>
<gene>
    <name evidence="2" type="ORF">PVAND_011844</name>
</gene>
<dbReference type="Proteomes" id="UP001107558">
    <property type="component" value="Chromosome 1"/>
</dbReference>
<comment type="caution">
    <text evidence="2">The sequence shown here is derived from an EMBL/GenBank/DDBJ whole genome shotgun (WGS) entry which is preliminary data.</text>
</comment>
<dbReference type="AlphaFoldDB" id="A0A9J6CKL5"/>
<accession>A0A9J6CKL5</accession>
<evidence type="ECO:0000256" key="1">
    <source>
        <dbReference type="SAM" id="SignalP"/>
    </source>
</evidence>
<sequence length="92" mass="10372">MAKLALFLFAAFFIFQFADCAEIRAKRDVETTTTNILDTIKSNVEQTFSEQNIKKAVDNLNEFGDKLKDLGSTIYTNFQNALKKDETPTTAP</sequence>
<evidence type="ECO:0000313" key="3">
    <source>
        <dbReference type="Proteomes" id="UP001107558"/>
    </source>
</evidence>
<protein>
    <submittedName>
        <fullName evidence="2">Uncharacterized protein</fullName>
    </submittedName>
</protein>
<reference evidence="2" key="1">
    <citation type="submission" date="2021-03" db="EMBL/GenBank/DDBJ databases">
        <title>Chromosome level genome of the anhydrobiotic midge Polypedilum vanderplanki.</title>
        <authorList>
            <person name="Yoshida Y."/>
            <person name="Kikawada T."/>
            <person name="Gusev O."/>
        </authorList>
    </citation>
    <scope>NUCLEOTIDE SEQUENCE</scope>
    <source>
        <strain evidence="2">NIAS01</strain>
        <tissue evidence="2">Whole body or cell culture</tissue>
    </source>
</reference>
<feature type="chain" id="PRO_5039910656" evidence="1">
    <location>
        <begin position="21"/>
        <end position="92"/>
    </location>
</feature>
<feature type="signal peptide" evidence="1">
    <location>
        <begin position="1"/>
        <end position="20"/>
    </location>
</feature>
<keyword evidence="3" id="KW-1185">Reference proteome</keyword>
<dbReference type="EMBL" id="JADBJN010000001">
    <property type="protein sequence ID" value="KAG5682493.1"/>
    <property type="molecule type" value="Genomic_DNA"/>
</dbReference>
<evidence type="ECO:0000313" key="2">
    <source>
        <dbReference type="EMBL" id="KAG5682493.1"/>
    </source>
</evidence>
<name>A0A9J6CKL5_POLVA</name>
<proteinExistence type="predicted"/>
<organism evidence="2 3">
    <name type="scientific">Polypedilum vanderplanki</name>
    <name type="common">Sleeping chironomid midge</name>
    <dbReference type="NCBI Taxonomy" id="319348"/>
    <lineage>
        <taxon>Eukaryota</taxon>
        <taxon>Metazoa</taxon>
        <taxon>Ecdysozoa</taxon>
        <taxon>Arthropoda</taxon>
        <taxon>Hexapoda</taxon>
        <taxon>Insecta</taxon>
        <taxon>Pterygota</taxon>
        <taxon>Neoptera</taxon>
        <taxon>Endopterygota</taxon>
        <taxon>Diptera</taxon>
        <taxon>Nematocera</taxon>
        <taxon>Chironomoidea</taxon>
        <taxon>Chironomidae</taxon>
        <taxon>Chironominae</taxon>
        <taxon>Polypedilum</taxon>
        <taxon>Polypedilum</taxon>
    </lineage>
</organism>